<evidence type="ECO:0000313" key="3">
    <source>
        <dbReference type="Proteomes" id="UP000325933"/>
    </source>
</evidence>
<reference evidence="3 4" key="1">
    <citation type="submission" date="2019-09" db="EMBL/GenBank/DDBJ databases">
        <authorList>
            <person name="Feng G."/>
        </authorList>
    </citation>
    <scope>NUCLEOTIDE SEQUENCE [LARGE SCALE GENOMIC DNA]</scope>
    <source>
        <strain evidence="2 3">KACC 19283</strain>
        <strain evidence="1 4">KACC 19284</strain>
    </source>
</reference>
<gene>
    <name evidence="2" type="ORF">F4U95_01440</name>
    <name evidence="1" type="ORF">F4U96_01440</name>
</gene>
<dbReference type="EMBL" id="VYQB01000001">
    <property type="protein sequence ID" value="KAA9021385.1"/>
    <property type="molecule type" value="Genomic_DNA"/>
</dbReference>
<dbReference type="Proteomes" id="UP000325933">
    <property type="component" value="Unassembled WGS sequence"/>
</dbReference>
<dbReference type="AlphaFoldDB" id="A0A5J5I8N2"/>
<evidence type="ECO:0000313" key="1">
    <source>
        <dbReference type="EMBL" id="KAA9021385.1"/>
    </source>
</evidence>
<evidence type="ECO:0000313" key="4">
    <source>
        <dbReference type="Proteomes" id="UP000326364"/>
    </source>
</evidence>
<organism evidence="2 3">
    <name type="scientific">Sphingobium limneticum</name>
    <dbReference type="NCBI Taxonomy" id="1007511"/>
    <lineage>
        <taxon>Bacteria</taxon>
        <taxon>Pseudomonadati</taxon>
        <taxon>Pseudomonadota</taxon>
        <taxon>Alphaproteobacteria</taxon>
        <taxon>Sphingomonadales</taxon>
        <taxon>Sphingomonadaceae</taxon>
        <taxon>Sphingobium</taxon>
    </lineage>
</organism>
<accession>A0A5J5I8N2</accession>
<dbReference type="Proteomes" id="UP000326364">
    <property type="component" value="Unassembled WGS sequence"/>
</dbReference>
<sequence>MLESILSDVANLRWHLPLRTPQDSRNEANWNAAESGAVRDMLTGTPLVFPRIAHVYLVQGGAVADTEGGAEQSFSPSTEPSFDIGGGYALRFDSARGIIALTHDGGEVPLWGEGGIAAHAGFQLPDGTRIAIDAAAAADHPDGVTPARITIESSTGGTTILSASRSD</sequence>
<dbReference type="EMBL" id="VYQA01000001">
    <property type="protein sequence ID" value="KAA9033747.1"/>
    <property type="molecule type" value="Genomic_DNA"/>
</dbReference>
<protein>
    <submittedName>
        <fullName evidence="2">Uncharacterized protein</fullName>
    </submittedName>
</protein>
<evidence type="ECO:0000313" key="2">
    <source>
        <dbReference type="EMBL" id="KAA9033747.1"/>
    </source>
</evidence>
<name>A0A5J5I8N2_9SPHN</name>
<comment type="caution">
    <text evidence="2">The sequence shown here is derived from an EMBL/GenBank/DDBJ whole genome shotgun (WGS) entry which is preliminary data.</text>
</comment>
<proteinExistence type="predicted"/>
<dbReference type="RefSeq" id="WP_120253211.1">
    <property type="nucleotide sequence ID" value="NZ_VYPZ01000001.1"/>
</dbReference>
<keyword evidence="4" id="KW-1185">Reference proteome</keyword>